<protein>
    <submittedName>
        <fullName evidence="2">Uncharacterized protein</fullName>
    </submittedName>
</protein>
<dbReference type="RefSeq" id="XP_013275654.1">
    <property type="nucleotide sequence ID" value="XM_013420200.1"/>
</dbReference>
<dbReference type="GeneID" id="25291245"/>
<proteinExistence type="predicted"/>
<sequence>MSTTRWTIHEVENWDEEQLLEWVRRTKPNIFRDDEDVLTFKVAKIDGSVFLENAKNLDFFKQTHLPLGVYSALAALAGIVSKQRDKTDTPEEPPISPKRRQKDEDEDELTQLAIEASKRRKAIKDMITQMNDFPNQYSNSVDPLPGAVDKLSNPTLNHTLDFPFVGPMPERFKEPGIARRKWLYMGRTMFKYFLQEVKKVRKSRSYERCWLYGTQGFGKSRLLAALVCYFAAQDERVVYLPDYQALLDDPVPYVVVAMLFAWADDFATQKKIIALRTEDQIEIFCKNQKNVIFIVDQMSALKTKGIANRQEAERIRRWVNRFTFVNKAIFSSSANCANDLEGLGHQSPNWVVPVYGGFTKMEMEQWWKQHEDIRMGGYSRNQVEDVTGCIPLLLNRCVVNGAIDLAAPELIQISDESVAFTQRIKSTATKYDWEWYCDYVRACIRNQPISPGWTAHIELIDHRYFYQFNDIIGGCSCGLVRDAVANKLLEL</sequence>
<organism evidence="2 3">
    <name type="scientific">Rhinocladiella mackenziei CBS 650.93</name>
    <dbReference type="NCBI Taxonomy" id="1442369"/>
    <lineage>
        <taxon>Eukaryota</taxon>
        <taxon>Fungi</taxon>
        <taxon>Dikarya</taxon>
        <taxon>Ascomycota</taxon>
        <taxon>Pezizomycotina</taxon>
        <taxon>Eurotiomycetes</taxon>
        <taxon>Chaetothyriomycetidae</taxon>
        <taxon>Chaetothyriales</taxon>
        <taxon>Herpotrichiellaceae</taxon>
        <taxon>Rhinocladiella</taxon>
    </lineage>
</organism>
<dbReference type="InterPro" id="IPR027417">
    <property type="entry name" value="P-loop_NTPase"/>
</dbReference>
<evidence type="ECO:0000256" key="1">
    <source>
        <dbReference type="SAM" id="MobiDB-lite"/>
    </source>
</evidence>
<dbReference type="OrthoDB" id="3171351at2759"/>
<dbReference type="EMBL" id="KN847476">
    <property type="protein sequence ID" value="KIX08518.1"/>
    <property type="molecule type" value="Genomic_DNA"/>
</dbReference>
<dbReference type="STRING" id="1442369.A0A0D2HDF3"/>
<evidence type="ECO:0000313" key="2">
    <source>
        <dbReference type="EMBL" id="KIX08518.1"/>
    </source>
</evidence>
<accession>A0A0D2HDF3</accession>
<name>A0A0D2HDF3_9EURO</name>
<evidence type="ECO:0000313" key="3">
    <source>
        <dbReference type="Proteomes" id="UP000053617"/>
    </source>
</evidence>
<keyword evidence="3" id="KW-1185">Reference proteome</keyword>
<dbReference type="Proteomes" id="UP000053617">
    <property type="component" value="Unassembled WGS sequence"/>
</dbReference>
<dbReference type="Gene3D" id="3.40.50.300">
    <property type="entry name" value="P-loop containing nucleotide triphosphate hydrolases"/>
    <property type="match status" value="1"/>
</dbReference>
<reference evidence="2 3" key="1">
    <citation type="submission" date="2015-01" db="EMBL/GenBank/DDBJ databases">
        <title>The Genome Sequence of Rhinocladiella mackenzie CBS 650.93.</title>
        <authorList>
            <consortium name="The Broad Institute Genomics Platform"/>
            <person name="Cuomo C."/>
            <person name="de Hoog S."/>
            <person name="Gorbushina A."/>
            <person name="Stielow B."/>
            <person name="Teixiera M."/>
            <person name="Abouelleil A."/>
            <person name="Chapman S.B."/>
            <person name="Priest M."/>
            <person name="Young S.K."/>
            <person name="Wortman J."/>
            <person name="Nusbaum C."/>
            <person name="Birren B."/>
        </authorList>
    </citation>
    <scope>NUCLEOTIDE SEQUENCE [LARGE SCALE GENOMIC DNA]</scope>
    <source>
        <strain evidence="2 3">CBS 650.93</strain>
    </source>
</reference>
<dbReference type="HOGENOM" id="CLU_024757_0_0_1"/>
<dbReference type="AlphaFoldDB" id="A0A0D2HDF3"/>
<feature type="region of interest" description="Disordered" evidence="1">
    <location>
        <begin position="82"/>
        <end position="108"/>
    </location>
</feature>
<dbReference type="VEuPathDB" id="FungiDB:Z518_03174"/>
<gene>
    <name evidence="2" type="ORF">Z518_03174</name>
</gene>